<evidence type="ECO:0000259" key="1">
    <source>
        <dbReference type="Pfam" id="PF03478"/>
    </source>
</evidence>
<dbReference type="AlphaFoldDB" id="A0A5J9TBT9"/>
<dbReference type="Proteomes" id="UP000324897">
    <property type="component" value="Chromosome 3"/>
</dbReference>
<evidence type="ECO:0000313" key="4">
    <source>
        <dbReference type="Proteomes" id="UP000324897"/>
    </source>
</evidence>
<dbReference type="PANTHER" id="PTHR33165:SF86">
    <property type="entry name" value="EXPRESSED PROTEIN"/>
    <property type="match status" value="1"/>
</dbReference>
<protein>
    <recommendedName>
        <fullName evidence="5">RNase H type-1 domain-containing protein</fullName>
    </recommendedName>
</protein>
<evidence type="ECO:0000313" key="3">
    <source>
        <dbReference type="EMBL" id="TVU08775.1"/>
    </source>
</evidence>
<sequence>MAADWASLPADMINLIAGRVLANDDLDYYMDFRAVCRTWRVSTADPKANPSDPRFHPRRYYLITGAAGGQLVLAERGPPHDARVLNPFTGGMIRFKAPMPDEIEVVAHVISSSPPMLVLICGYKGRHTIFFAGADDESFLFPMPHEGNRFSNPLSWTALLGGVYAAAPVISYFIVESDGETLVVIMLRHGMKVFKLNTVANVVEPVKDLGNRALFLGHSRCLSVDANKFPSVVRNCIYHVVDKNRSTLDFAVCVYNLKNKREVTLRPEDKLRLKIIALLWSWWEARNKANAGERGRDTQEITYMAAGLVNDISNNLLKAKIRAPRLKSKWSPPPPELLKINIDGAFSENLKSGAWGFIVRDHEGAAVLAGSGHLTAVHDALCSEAQAGLAALQAAITHGMSRIQLETDSTCLMMALKTEVYDHATGGLLFKEMKDLMMFHFDFVDVIAVPQSCNSVAHELARYSLGRDSDQFIVWTDPLPEFVTNLVDRDLADPSLNE</sequence>
<feature type="non-terminal residue" evidence="3">
    <location>
        <position position="1"/>
    </location>
</feature>
<proteinExistence type="predicted"/>
<dbReference type="EMBL" id="RWGY01000039">
    <property type="protein sequence ID" value="TVU08775.1"/>
    <property type="molecule type" value="Genomic_DNA"/>
</dbReference>
<dbReference type="GO" id="GO:0003676">
    <property type="term" value="F:nucleic acid binding"/>
    <property type="evidence" value="ECO:0007669"/>
    <property type="project" value="InterPro"/>
</dbReference>
<dbReference type="Pfam" id="PF03478">
    <property type="entry name" value="Beta-prop_KIB1-4"/>
    <property type="match status" value="1"/>
</dbReference>
<dbReference type="OrthoDB" id="694270at2759"/>
<dbReference type="InterPro" id="IPR044730">
    <property type="entry name" value="RNase_H-like_dom_plant"/>
</dbReference>
<dbReference type="Gene3D" id="3.30.420.10">
    <property type="entry name" value="Ribonuclease H-like superfamily/Ribonuclease H"/>
    <property type="match status" value="1"/>
</dbReference>
<dbReference type="InterPro" id="IPR002156">
    <property type="entry name" value="RNaseH_domain"/>
</dbReference>
<dbReference type="InterPro" id="IPR012337">
    <property type="entry name" value="RNaseH-like_sf"/>
</dbReference>
<dbReference type="SUPFAM" id="SSF53098">
    <property type="entry name" value="Ribonuclease H-like"/>
    <property type="match status" value="1"/>
</dbReference>
<accession>A0A5J9TBT9</accession>
<keyword evidence="4" id="KW-1185">Reference proteome</keyword>
<evidence type="ECO:0000259" key="2">
    <source>
        <dbReference type="Pfam" id="PF13456"/>
    </source>
</evidence>
<gene>
    <name evidence="3" type="ORF">EJB05_42187</name>
</gene>
<reference evidence="3 4" key="1">
    <citation type="journal article" date="2019" name="Sci. Rep.">
        <title>A high-quality genome of Eragrostis curvula grass provides insights into Poaceae evolution and supports new strategies to enhance forage quality.</title>
        <authorList>
            <person name="Carballo J."/>
            <person name="Santos B.A.C.M."/>
            <person name="Zappacosta D."/>
            <person name="Garbus I."/>
            <person name="Selva J.P."/>
            <person name="Gallo C.A."/>
            <person name="Diaz A."/>
            <person name="Albertini E."/>
            <person name="Caccamo M."/>
            <person name="Echenique V."/>
        </authorList>
    </citation>
    <scope>NUCLEOTIDE SEQUENCE [LARGE SCALE GENOMIC DNA]</scope>
    <source>
        <strain evidence="4">cv. Victoria</strain>
        <tissue evidence="3">Leaf</tissue>
    </source>
</reference>
<comment type="caution">
    <text evidence="3">The sequence shown here is derived from an EMBL/GenBank/DDBJ whole genome shotgun (WGS) entry which is preliminary data.</text>
</comment>
<evidence type="ECO:0008006" key="5">
    <source>
        <dbReference type="Google" id="ProtNLM"/>
    </source>
</evidence>
<dbReference type="CDD" id="cd06222">
    <property type="entry name" value="RNase_H_like"/>
    <property type="match status" value="1"/>
</dbReference>
<organism evidence="3 4">
    <name type="scientific">Eragrostis curvula</name>
    <name type="common">weeping love grass</name>
    <dbReference type="NCBI Taxonomy" id="38414"/>
    <lineage>
        <taxon>Eukaryota</taxon>
        <taxon>Viridiplantae</taxon>
        <taxon>Streptophyta</taxon>
        <taxon>Embryophyta</taxon>
        <taxon>Tracheophyta</taxon>
        <taxon>Spermatophyta</taxon>
        <taxon>Magnoliopsida</taxon>
        <taxon>Liliopsida</taxon>
        <taxon>Poales</taxon>
        <taxon>Poaceae</taxon>
        <taxon>PACMAD clade</taxon>
        <taxon>Chloridoideae</taxon>
        <taxon>Eragrostideae</taxon>
        <taxon>Eragrostidinae</taxon>
        <taxon>Eragrostis</taxon>
    </lineage>
</organism>
<dbReference type="GO" id="GO:0004523">
    <property type="term" value="F:RNA-DNA hybrid ribonuclease activity"/>
    <property type="evidence" value="ECO:0007669"/>
    <property type="project" value="InterPro"/>
</dbReference>
<dbReference type="InterPro" id="IPR036397">
    <property type="entry name" value="RNaseH_sf"/>
</dbReference>
<dbReference type="InterPro" id="IPR005174">
    <property type="entry name" value="KIB1-4_b-propeller"/>
</dbReference>
<feature type="domain" description="KIB1-4 beta-propeller" evidence="1">
    <location>
        <begin position="172"/>
        <end position="256"/>
    </location>
</feature>
<dbReference type="Gramene" id="TVU08775">
    <property type="protein sequence ID" value="TVU08775"/>
    <property type="gene ID" value="EJB05_42187"/>
</dbReference>
<feature type="domain" description="RNase H type-1" evidence="2">
    <location>
        <begin position="341"/>
        <end position="463"/>
    </location>
</feature>
<name>A0A5J9TBT9_9POAL</name>
<dbReference type="PANTHER" id="PTHR33165">
    <property type="entry name" value="F-BOX DOMAIN CONTAINING PROTEIN-LIKE-RELATED"/>
    <property type="match status" value="1"/>
</dbReference>
<dbReference type="Pfam" id="PF13456">
    <property type="entry name" value="RVT_3"/>
    <property type="match status" value="1"/>
</dbReference>